<dbReference type="Proteomes" id="UP000315759">
    <property type="component" value="Unassembled WGS sequence"/>
</dbReference>
<name>A0A544W2H2_9MYCO</name>
<dbReference type="EC" id="4.2.1.84" evidence="5"/>
<evidence type="ECO:0000313" key="9">
    <source>
        <dbReference type="Proteomes" id="UP000315759"/>
    </source>
</evidence>
<comment type="catalytic activity">
    <reaction evidence="4 5">
        <text>an aliphatic primary amide = an aliphatic nitrile + H2O</text>
        <dbReference type="Rhea" id="RHEA:12673"/>
        <dbReference type="ChEBI" id="CHEBI:15377"/>
        <dbReference type="ChEBI" id="CHEBI:65285"/>
        <dbReference type="ChEBI" id="CHEBI:80291"/>
        <dbReference type="EC" id="4.2.1.84"/>
    </reaction>
</comment>
<organism evidence="8 9">
    <name type="scientific">Mycolicibacterium hodleri</name>
    <dbReference type="NCBI Taxonomy" id="49897"/>
    <lineage>
        <taxon>Bacteria</taxon>
        <taxon>Bacillati</taxon>
        <taxon>Actinomycetota</taxon>
        <taxon>Actinomycetes</taxon>
        <taxon>Mycobacteriales</taxon>
        <taxon>Mycobacteriaceae</taxon>
        <taxon>Mycolicibacterium</taxon>
    </lineage>
</organism>
<dbReference type="InterPro" id="IPR024690">
    <property type="entry name" value="CN_hydtase_beta_dom_C"/>
</dbReference>
<dbReference type="Gene3D" id="1.10.472.20">
    <property type="entry name" value="Nitrile hydratase, beta subunit"/>
    <property type="match status" value="1"/>
</dbReference>
<dbReference type="GO" id="GO:0046914">
    <property type="term" value="F:transition metal ion binding"/>
    <property type="evidence" value="ECO:0007669"/>
    <property type="project" value="InterPro"/>
</dbReference>
<evidence type="ECO:0000256" key="5">
    <source>
        <dbReference type="PIRNR" id="PIRNR001427"/>
    </source>
</evidence>
<accession>A0A544W2H2</accession>
<dbReference type="InterPro" id="IPR003168">
    <property type="entry name" value="Nitrile_hydratase_bsu"/>
</dbReference>
<dbReference type="RefSeq" id="WP_142552181.1">
    <property type="nucleotide sequence ID" value="NZ_VIFX01000012.1"/>
</dbReference>
<evidence type="ECO:0000313" key="8">
    <source>
        <dbReference type="EMBL" id="TQR86420.1"/>
    </source>
</evidence>
<evidence type="ECO:0000259" key="7">
    <source>
        <dbReference type="Pfam" id="PF21006"/>
    </source>
</evidence>
<evidence type="ECO:0000256" key="2">
    <source>
        <dbReference type="ARBA" id="ARBA00009098"/>
    </source>
</evidence>
<comment type="similarity">
    <text evidence="2 5">Belongs to the nitrile hydratase subunit beta family.</text>
</comment>
<dbReference type="SUPFAM" id="SSF50090">
    <property type="entry name" value="Electron transport accessory proteins"/>
    <property type="match status" value="1"/>
</dbReference>
<keyword evidence="3 5" id="KW-0456">Lyase</keyword>
<dbReference type="InterPro" id="IPR042262">
    <property type="entry name" value="CN_hydtase_beta_C"/>
</dbReference>
<dbReference type="InterPro" id="IPR008990">
    <property type="entry name" value="Elect_transpt_acc-like_dom_sf"/>
</dbReference>
<dbReference type="Gene3D" id="2.30.30.50">
    <property type="match status" value="1"/>
</dbReference>
<comment type="function">
    <text evidence="1 5">NHase catalyzes the hydration of various nitrile compounds to the corresponding amides.</text>
</comment>
<keyword evidence="9" id="KW-1185">Reference proteome</keyword>
<dbReference type="GO" id="GO:0018822">
    <property type="term" value="F:nitrile hydratase activity"/>
    <property type="evidence" value="ECO:0007669"/>
    <property type="project" value="UniProtKB-EC"/>
</dbReference>
<feature type="domain" description="Nitrile hydratase beta subunit" evidence="6">
    <location>
        <begin position="123"/>
        <end position="217"/>
    </location>
</feature>
<dbReference type="NCBIfam" id="TIGR03888">
    <property type="entry name" value="nitrile_beta"/>
    <property type="match status" value="1"/>
</dbReference>
<dbReference type="PIRSF" id="PIRSF001427">
    <property type="entry name" value="NHase_beta"/>
    <property type="match status" value="1"/>
</dbReference>
<evidence type="ECO:0000256" key="1">
    <source>
        <dbReference type="ARBA" id="ARBA00004042"/>
    </source>
</evidence>
<gene>
    <name evidence="8" type="primary">nthB</name>
    <name evidence="8" type="ORF">D8S82_11195</name>
</gene>
<dbReference type="Pfam" id="PF21006">
    <property type="entry name" value="NHase_beta_N"/>
    <property type="match status" value="1"/>
</dbReference>
<dbReference type="EMBL" id="VIFX01000012">
    <property type="protein sequence ID" value="TQR86420.1"/>
    <property type="molecule type" value="Genomic_DNA"/>
</dbReference>
<sequence>MDGIHDLGGMDGFGPVVAEADEPRFHQRWEGRAFAASMAMGAAGVWNIDVGRYGIERLAPVVYLSSSYYERWLRRLELLLVEYGLVDQAELTNGQSTTTGGELPRGPFTMARVPAVRQRGSFTREPRAPRRFEVGQRVRTRNDHPPSHTRLPRYVRGRLGVVERLHGAHVFPDAVVTGAGEDPQWLYTVRFDGTELWGEDAEPGTTVSVDAFEPYLEDAR</sequence>
<dbReference type="AlphaFoldDB" id="A0A544W2H2"/>
<dbReference type="InterPro" id="IPR049054">
    <property type="entry name" value="CN_hydtase_beta-like_N"/>
</dbReference>
<reference evidence="8 9" key="1">
    <citation type="submission" date="2018-10" db="EMBL/GenBank/DDBJ databases">
        <title>Draft genome of Mycobacterium hodleri strain B.</title>
        <authorList>
            <person name="Amande T.J."/>
            <person name="Mcgenity T.J."/>
        </authorList>
    </citation>
    <scope>NUCLEOTIDE SEQUENCE [LARGE SCALE GENOMIC DNA]</scope>
    <source>
        <strain evidence="8 9">B</strain>
    </source>
</reference>
<evidence type="ECO:0000256" key="4">
    <source>
        <dbReference type="ARBA" id="ARBA00044877"/>
    </source>
</evidence>
<evidence type="ECO:0000256" key="3">
    <source>
        <dbReference type="ARBA" id="ARBA00023239"/>
    </source>
</evidence>
<dbReference type="Pfam" id="PF02211">
    <property type="entry name" value="NHase_beta_C"/>
    <property type="match status" value="1"/>
</dbReference>
<evidence type="ECO:0000259" key="6">
    <source>
        <dbReference type="Pfam" id="PF02211"/>
    </source>
</evidence>
<protein>
    <recommendedName>
        <fullName evidence="5">Nitrile hydratase subunit beta</fullName>
        <shortName evidence="5">NHase</shortName>
        <ecNumber evidence="5">4.2.1.84</ecNumber>
    </recommendedName>
</protein>
<feature type="domain" description="Nitrile hydratase beta subunit-like N-terminal" evidence="7">
    <location>
        <begin position="1"/>
        <end position="99"/>
    </location>
</feature>
<proteinExistence type="inferred from homology"/>
<comment type="caution">
    <text evidence="8">The sequence shown here is derived from an EMBL/GenBank/DDBJ whole genome shotgun (WGS) entry which is preliminary data.</text>
</comment>